<proteinExistence type="predicted"/>
<dbReference type="AlphaFoldDB" id="A0A7Y7V604"/>
<evidence type="ECO:0000313" key="2">
    <source>
        <dbReference type="Proteomes" id="UP000560470"/>
    </source>
</evidence>
<reference evidence="1 2" key="1">
    <citation type="submission" date="2020-04" db="EMBL/GenBank/DDBJ databases">
        <title>Molecular characterization of pseudomonads from Agaricus bisporus reveal novel blotch 2 pathogens in Western Europe.</title>
        <authorList>
            <person name="Taparia T."/>
            <person name="Krijger M."/>
            <person name="Haynes E."/>
            <person name="Elpinstone J.G."/>
            <person name="Noble R."/>
            <person name="Van Der Wolf J."/>
        </authorList>
    </citation>
    <scope>NUCLEOTIDE SEQUENCE [LARGE SCALE GENOMIC DNA]</scope>
    <source>
        <strain evidence="1 2">B7002</strain>
    </source>
</reference>
<evidence type="ECO:0000313" key="1">
    <source>
        <dbReference type="EMBL" id="NVZ55997.1"/>
    </source>
</evidence>
<comment type="caution">
    <text evidence="1">The sequence shown here is derived from an EMBL/GenBank/DDBJ whole genome shotgun (WGS) entry which is preliminary data.</text>
</comment>
<accession>A0A7Y7V604</accession>
<dbReference type="Proteomes" id="UP000560470">
    <property type="component" value="Unassembled WGS sequence"/>
</dbReference>
<protein>
    <submittedName>
        <fullName evidence="1">DUF3077 domain-containing protein</fullName>
    </submittedName>
</protein>
<gene>
    <name evidence="1" type="ORF">HX797_06955</name>
</gene>
<name>A0A7Y7V604_9PSED</name>
<dbReference type="Pfam" id="PF19619">
    <property type="entry name" value="DUF6124"/>
    <property type="match status" value="1"/>
</dbReference>
<dbReference type="EMBL" id="JACAOZ010000006">
    <property type="protein sequence ID" value="NVZ55997.1"/>
    <property type="molecule type" value="Genomic_DNA"/>
</dbReference>
<organism evidence="1 2">
    <name type="scientific">Pseudomonas edaphica</name>
    <dbReference type="NCBI Taxonomy" id="2006980"/>
    <lineage>
        <taxon>Bacteria</taxon>
        <taxon>Pseudomonadati</taxon>
        <taxon>Pseudomonadota</taxon>
        <taxon>Gammaproteobacteria</taxon>
        <taxon>Pseudomonadales</taxon>
        <taxon>Pseudomonadaceae</taxon>
        <taxon>Pseudomonas</taxon>
    </lineage>
</organism>
<sequence length="84" mass="8973">MKTPTPGNDHSTNAFKVRTELSTEDALVNASEILASASVMANEQAFGSTGSRRFQIFGLAQLIENAQLLVDDALEKLSPIAADH</sequence>
<dbReference type="RefSeq" id="WP_170037571.1">
    <property type="nucleotide sequence ID" value="NZ_JACAOZ010000006.1"/>
</dbReference>